<dbReference type="EMBL" id="LGCK01000012">
    <property type="protein sequence ID" value="KPL70960.1"/>
    <property type="molecule type" value="Genomic_DNA"/>
</dbReference>
<dbReference type="InterPro" id="IPR000182">
    <property type="entry name" value="GNAT_dom"/>
</dbReference>
<dbReference type="PROSITE" id="PS51186">
    <property type="entry name" value="GNAT"/>
    <property type="match status" value="1"/>
</dbReference>
<protein>
    <recommendedName>
        <fullName evidence="3">N-acetyltransferase domain-containing protein</fullName>
    </recommendedName>
</protein>
<keyword evidence="5" id="KW-1185">Reference proteome</keyword>
<dbReference type="OrthoDB" id="9800193at2"/>
<evidence type="ECO:0000313" key="5">
    <source>
        <dbReference type="Proteomes" id="UP000050430"/>
    </source>
</evidence>
<proteinExistence type="predicted"/>
<gene>
    <name evidence="4" type="ORF">ADM99_11665</name>
</gene>
<dbReference type="InterPro" id="IPR050680">
    <property type="entry name" value="YpeA/RimI_acetyltransf"/>
</dbReference>
<evidence type="ECO:0000256" key="1">
    <source>
        <dbReference type="ARBA" id="ARBA00022679"/>
    </source>
</evidence>
<name>A0A0P6XPC8_9CHLR</name>
<dbReference type="SUPFAM" id="SSF55729">
    <property type="entry name" value="Acyl-CoA N-acyltransferases (Nat)"/>
    <property type="match status" value="1"/>
</dbReference>
<comment type="caution">
    <text evidence="4">The sequence shown here is derived from an EMBL/GenBank/DDBJ whole genome shotgun (WGS) entry which is preliminary data.</text>
</comment>
<reference evidence="4 5" key="1">
    <citation type="submission" date="2015-07" db="EMBL/GenBank/DDBJ databases">
        <title>Genome sequence of Leptolinea tardivitalis DSM 16556.</title>
        <authorList>
            <person name="Hemp J."/>
            <person name="Ward L.M."/>
            <person name="Pace L.A."/>
            <person name="Fischer W.W."/>
        </authorList>
    </citation>
    <scope>NUCLEOTIDE SEQUENCE [LARGE SCALE GENOMIC DNA]</scope>
    <source>
        <strain evidence="4 5">YMTK-2</strain>
    </source>
</reference>
<dbReference type="Gene3D" id="3.40.630.30">
    <property type="match status" value="1"/>
</dbReference>
<dbReference type="AlphaFoldDB" id="A0A0P6XPC8"/>
<sequence>MKTNEHDARIRRVEMNDAPEITELAHQLGYPTSVESMLRRLQVILNNPGQIIFTVDIPEKKTAGYIHAMRHVSLEHDPCVEVGGLVINQVYRKKGLGKLLLSAAEKWAKDIGCRQIRLHSNVIREESHRFYEVMGYTITKSQYQFVKTLDRE</sequence>
<dbReference type="PANTHER" id="PTHR43420">
    <property type="entry name" value="ACETYLTRANSFERASE"/>
    <property type="match status" value="1"/>
</dbReference>
<evidence type="ECO:0000256" key="2">
    <source>
        <dbReference type="ARBA" id="ARBA00023315"/>
    </source>
</evidence>
<evidence type="ECO:0000313" key="4">
    <source>
        <dbReference type="EMBL" id="KPL70960.1"/>
    </source>
</evidence>
<keyword evidence="2" id="KW-0012">Acyltransferase</keyword>
<accession>A0A0P6XPC8</accession>
<dbReference type="GO" id="GO:0016747">
    <property type="term" value="F:acyltransferase activity, transferring groups other than amino-acyl groups"/>
    <property type="evidence" value="ECO:0007669"/>
    <property type="project" value="InterPro"/>
</dbReference>
<dbReference type="Proteomes" id="UP000050430">
    <property type="component" value="Unassembled WGS sequence"/>
</dbReference>
<keyword evidence="1" id="KW-0808">Transferase</keyword>
<feature type="domain" description="N-acetyltransferase" evidence="3">
    <location>
        <begin position="8"/>
        <end position="152"/>
    </location>
</feature>
<dbReference type="CDD" id="cd04301">
    <property type="entry name" value="NAT_SF"/>
    <property type="match status" value="1"/>
</dbReference>
<organism evidence="4 5">
    <name type="scientific">Leptolinea tardivitalis</name>
    <dbReference type="NCBI Taxonomy" id="229920"/>
    <lineage>
        <taxon>Bacteria</taxon>
        <taxon>Bacillati</taxon>
        <taxon>Chloroflexota</taxon>
        <taxon>Anaerolineae</taxon>
        <taxon>Anaerolineales</taxon>
        <taxon>Anaerolineaceae</taxon>
        <taxon>Leptolinea</taxon>
    </lineage>
</organism>
<dbReference type="RefSeq" id="WP_062422681.1">
    <property type="nucleotide sequence ID" value="NZ_BBYA01000011.1"/>
</dbReference>
<evidence type="ECO:0000259" key="3">
    <source>
        <dbReference type="PROSITE" id="PS51186"/>
    </source>
</evidence>
<dbReference type="STRING" id="229920.ADM99_11665"/>
<dbReference type="InterPro" id="IPR016181">
    <property type="entry name" value="Acyl_CoA_acyltransferase"/>
</dbReference>
<dbReference type="Pfam" id="PF00583">
    <property type="entry name" value="Acetyltransf_1"/>
    <property type="match status" value="1"/>
</dbReference>